<evidence type="ECO:0000313" key="2">
    <source>
        <dbReference type="EMBL" id="CDW43852.1"/>
    </source>
</evidence>
<dbReference type="EMBL" id="HACA01026491">
    <property type="protein sequence ID" value="CDW43852.1"/>
    <property type="molecule type" value="Transcribed_RNA"/>
</dbReference>
<sequence>MIFCARIILCVNYVTILIVIIVIVIQGACVLHIHFRIWVSHSILVQDISMIIWIIHMTSILFCRILI</sequence>
<accession>A0A0K2V148</accession>
<keyword evidence="1" id="KW-0812">Transmembrane</keyword>
<feature type="transmembrane region" description="Helical" evidence="1">
    <location>
        <begin position="7"/>
        <end position="28"/>
    </location>
</feature>
<reference evidence="2" key="1">
    <citation type="submission" date="2014-05" db="EMBL/GenBank/DDBJ databases">
        <authorList>
            <person name="Chronopoulou M."/>
        </authorList>
    </citation>
    <scope>NUCLEOTIDE SEQUENCE</scope>
    <source>
        <tissue evidence="2">Whole organism</tissue>
    </source>
</reference>
<name>A0A0K2V148_LEPSM</name>
<evidence type="ECO:0000256" key="1">
    <source>
        <dbReference type="SAM" id="Phobius"/>
    </source>
</evidence>
<dbReference type="AlphaFoldDB" id="A0A0K2V148"/>
<feature type="transmembrane region" description="Helical" evidence="1">
    <location>
        <begin position="48"/>
        <end position="66"/>
    </location>
</feature>
<keyword evidence="1" id="KW-0472">Membrane</keyword>
<proteinExistence type="predicted"/>
<keyword evidence="1" id="KW-1133">Transmembrane helix</keyword>
<organism evidence="2">
    <name type="scientific">Lepeophtheirus salmonis</name>
    <name type="common">Salmon louse</name>
    <name type="synonym">Caligus salmonis</name>
    <dbReference type="NCBI Taxonomy" id="72036"/>
    <lineage>
        <taxon>Eukaryota</taxon>
        <taxon>Metazoa</taxon>
        <taxon>Ecdysozoa</taxon>
        <taxon>Arthropoda</taxon>
        <taxon>Crustacea</taxon>
        <taxon>Multicrustacea</taxon>
        <taxon>Hexanauplia</taxon>
        <taxon>Copepoda</taxon>
        <taxon>Siphonostomatoida</taxon>
        <taxon>Caligidae</taxon>
        <taxon>Lepeophtheirus</taxon>
    </lineage>
</organism>
<protein>
    <submittedName>
        <fullName evidence="2">Uncharacterized protein</fullName>
    </submittedName>
</protein>